<proteinExistence type="inferred from homology"/>
<dbReference type="PANTHER" id="PTHR21090">
    <property type="entry name" value="AROM/DEHYDROQUINATE SYNTHASE"/>
    <property type="match status" value="1"/>
</dbReference>
<organism evidence="10 11">
    <name type="scientific">Porphyromonas asaccharolytica (strain ATCC 25260 / DSM 20707 / BCRC 10618 / CCUG 7834 / JCM 6326 / LMG 13178 / VPI 4198 / B440)</name>
    <name type="common">Bacteroides asaccharolyticus</name>
    <dbReference type="NCBI Taxonomy" id="879243"/>
    <lineage>
        <taxon>Bacteria</taxon>
        <taxon>Pseudomonadati</taxon>
        <taxon>Bacteroidota</taxon>
        <taxon>Bacteroidia</taxon>
        <taxon>Bacteroidales</taxon>
        <taxon>Porphyromonadaceae</taxon>
        <taxon>Porphyromonas</taxon>
    </lineage>
</organism>
<protein>
    <recommendedName>
        <fullName evidence="3">3-phosphoshikimate 1-carboxyvinyltransferase</fullName>
        <ecNumber evidence="3">2.5.1.19</ecNumber>
    </recommendedName>
    <alternativeName>
        <fullName evidence="7">5-enolpyruvylshikimate-3-phosphate synthase</fullName>
    </alternativeName>
</protein>
<feature type="domain" description="Enolpyruvate transferase" evidence="9">
    <location>
        <begin position="55"/>
        <end position="412"/>
    </location>
</feature>
<comment type="catalytic activity">
    <reaction evidence="8">
        <text>3-phosphoshikimate + phosphoenolpyruvate = 5-O-(1-carboxyvinyl)-3-phosphoshikimate + phosphate</text>
        <dbReference type="Rhea" id="RHEA:21256"/>
        <dbReference type="ChEBI" id="CHEBI:43474"/>
        <dbReference type="ChEBI" id="CHEBI:57701"/>
        <dbReference type="ChEBI" id="CHEBI:58702"/>
        <dbReference type="ChEBI" id="CHEBI:145989"/>
        <dbReference type="EC" id="2.5.1.19"/>
    </reaction>
    <physiologicalReaction direction="left-to-right" evidence="8">
        <dbReference type="Rhea" id="RHEA:21257"/>
    </physiologicalReaction>
</comment>
<dbReference type="PANTHER" id="PTHR21090:SF5">
    <property type="entry name" value="PENTAFUNCTIONAL AROM POLYPEPTIDE"/>
    <property type="match status" value="1"/>
</dbReference>
<sequence length="434" mass="48113">MTPQLSITLPPSKSLYNRLFVMARLAHMPIPSLWHQLDLCEDLAVMLHASGSSEERISVGASGTAMRLLTALFALTTEREVLLVSPVRRMTERPLAQLIALLTQLGADLSQPASQEPVNALYPLVSIRPMSLQQKGLPTLTLPSGLESSQTVTALLLIAPYLPHGLALRWQDDQLPSASYIQLTCSLMQACGIDLSVDRHGIYVAPGAYCERTLTRLLSNPIGDWSSAQYPLQWALMTPRPCKILLTNIPAQSLQPDARALELLQISPEWLSTGSDTLCLDSEFLQKHLRKLTFGSLFLSNNPDFAPTLIALLLYYQKKAQLHGLDLLRLKESDRIALILRNGEQLGYQLTYDTESGFGLAGSAPSSVHTPVPIATDADHRMVMAWAPFAWYHQLEIETPQAVDKSYPTFWLDLRKLCEVIATPLLYEHESPSL</sequence>
<evidence type="ECO:0000256" key="5">
    <source>
        <dbReference type="ARBA" id="ARBA00022679"/>
    </source>
</evidence>
<dbReference type="Proteomes" id="UP000006545">
    <property type="component" value="Chromosome"/>
</dbReference>
<evidence type="ECO:0000256" key="8">
    <source>
        <dbReference type="ARBA" id="ARBA00044633"/>
    </source>
</evidence>
<dbReference type="SUPFAM" id="SSF55205">
    <property type="entry name" value="EPT/RTPC-like"/>
    <property type="match status" value="1"/>
</dbReference>
<comment type="pathway">
    <text evidence="1">Metabolic intermediate biosynthesis; chorismate biosynthesis; chorismate from D-erythrose 4-phosphate and phosphoenolpyruvate: step 6/7.</text>
</comment>
<dbReference type="EMBL" id="CP002689">
    <property type="protein sequence ID" value="AEE13355.1"/>
    <property type="molecule type" value="Genomic_DNA"/>
</dbReference>
<evidence type="ECO:0000259" key="9">
    <source>
        <dbReference type="Pfam" id="PF00275"/>
    </source>
</evidence>
<dbReference type="PIRSF" id="PIRSF000505">
    <property type="entry name" value="EPSPS"/>
    <property type="match status" value="1"/>
</dbReference>
<reference evidence="11" key="1">
    <citation type="submission" date="2011-04" db="EMBL/GenBank/DDBJ databases">
        <title>The complete genome of Porphyromonas asaccharolytica DSM 20707.</title>
        <authorList>
            <person name="Lucas S."/>
            <person name="Han J."/>
            <person name="Lapidus A."/>
            <person name="Bruce D."/>
            <person name="Goodwin L."/>
            <person name="Pitluck S."/>
            <person name="Peters L."/>
            <person name="Kyrpides N."/>
            <person name="Mavromatis K."/>
            <person name="Ivanova N."/>
            <person name="Ovchinnikova G."/>
            <person name="Pagani I."/>
            <person name="Lu M."/>
            <person name="Detter J.C."/>
            <person name="Tapia R."/>
            <person name="Han C."/>
            <person name="Land M."/>
            <person name="Hauser L."/>
            <person name="Markowitz V."/>
            <person name="Cheng J.-F."/>
            <person name="Hugenholtz P."/>
            <person name="Woyke T."/>
            <person name="Wu D."/>
            <person name="Gronow S."/>
            <person name="Wellnitz S."/>
            <person name="Brambilla E."/>
            <person name="Klenk H.-P."/>
            <person name="Eisen J.A."/>
        </authorList>
    </citation>
    <scope>NUCLEOTIDE SEQUENCE [LARGE SCALE GENOMIC DNA]</scope>
    <source>
        <strain evidence="11">ATCC 25260 / DSM 20707 / VPI 4198</strain>
    </source>
</reference>
<evidence type="ECO:0000256" key="4">
    <source>
        <dbReference type="ARBA" id="ARBA00022605"/>
    </source>
</evidence>
<dbReference type="AlphaFoldDB" id="F4KMX7"/>
<evidence type="ECO:0000256" key="7">
    <source>
        <dbReference type="ARBA" id="ARBA00030046"/>
    </source>
</evidence>
<keyword evidence="4" id="KW-0028">Amino-acid biosynthesis</keyword>
<evidence type="ECO:0000313" key="10">
    <source>
        <dbReference type="EMBL" id="AEE13355.1"/>
    </source>
</evidence>
<dbReference type="GO" id="GO:0003866">
    <property type="term" value="F:3-phosphoshikimate 1-carboxyvinyltransferase activity"/>
    <property type="evidence" value="ECO:0007669"/>
    <property type="project" value="UniProtKB-EC"/>
</dbReference>
<dbReference type="Gene3D" id="3.65.10.10">
    <property type="entry name" value="Enolpyruvate transferase domain"/>
    <property type="match status" value="2"/>
</dbReference>
<dbReference type="InterPro" id="IPR001986">
    <property type="entry name" value="Enolpyruvate_Tfrase_dom"/>
</dbReference>
<dbReference type="UniPathway" id="UPA00053">
    <property type="reaction ID" value="UER00089"/>
</dbReference>
<keyword evidence="11" id="KW-1185">Reference proteome</keyword>
<dbReference type="HOGENOM" id="CLU_024321_0_0_10"/>
<keyword evidence="6" id="KW-0057">Aromatic amino acid biosynthesis</keyword>
<dbReference type="RefSeq" id="WP_013760727.1">
    <property type="nucleotide sequence ID" value="NC_015501.1"/>
</dbReference>
<evidence type="ECO:0000313" key="11">
    <source>
        <dbReference type="Proteomes" id="UP000006545"/>
    </source>
</evidence>
<dbReference type="KEGG" id="pah:Poras_1422"/>
<dbReference type="GO" id="GO:0009423">
    <property type="term" value="P:chorismate biosynthetic process"/>
    <property type="evidence" value="ECO:0007669"/>
    <property type="project" value="UniProtKB-UniPathway"/>
</dbReference>
<dbReference type="STRING" id="879243.Poras_1422"/>
<accession>F4KMX7</accession>
<dbReference type="InterPro" id="IPR006264">
    <property type="entry name" value="EPSP_synthase"/>
</dbReference>
<evidence type="ECO:0000256" key="1">
    <source>
        <dbReference type="ARBA" id="ARBA00004811"/>
    </source>
</evidence>
<dbReference type="OrthoDB" id="9809920at2"/>
<gene>
    <name evidence="10" type="ordered locus">Poras_1422</name>
</gene>
<dbReference type="eggNOG" id="COG0128">
    <property type="taxonomic scope" value="Bacteria"/>
</dbReference>
<dbReference type="GO" id="GO:0009073">
    <property type="term" value="P:aromatic amino acid family biosynthetic process"/>
    <property type="evidence" value="ECO:0007669"/>
    <property type="project" value="UniProtKB-KW"/>
</dbReference>
<dbReference type="EC" id="2.5.1.19" evidence="3"/>
<dbReference type="InterPro" id="IPR036968">
    <property type="entry name" value="Enolpyruvate_Tfrase_sf"/>
</dbReference>
<evidence type="ECO:0000256" key="3">
    <source>
        <dbReference type="ARBA" id="ARBA00012450"/>
    </source>
</evidence>
<dbReference type="InterPro" id="IPR013792">
    <property type="entry name" value="RNA3'P_cycl/enolpyr_Trfase_a/b"/>
</dbReference>
<keyword evidence="5 10" id="KW-0808">Transferase</keyword>
<evidence type="ECO:0000256" key="6">
    <source>
        <dbReference type="ARBA" id="ARBA00023141"/>
    </source>
</evidence>
<comment type="similarity">
    <text evidence="2">Belongs to the EPSP synthase family.</text>
</comment>
<evidence type="ECO:0000256" key="2">
    <source>
        <dbReference type="ARBA" id="ARBA00009948"/>
    </source>
</evidence>
<dbReference type="Pfam" id="PF00275">
    <property type="entry name" value="EPSP_synthase"/>
    <property type="match status" value="1"/>
</dbReference>
<name>F4KMX7_PORAD</name>
<dbReference type="GO" id="GO:0008652">
    <property type="term" value="P:amino acid biosynthetic process"/>
    <property type="evidence" value="ECO:0007669"/>
    <property type="project" value="UniProtKB-KW"/>
</dbReference>